<dbReference type="AlphaFoldDB" id="A0A454AB87"/>
<sequence length="118" mass="13363">MVQAQLQIALVICIPLITLCSAWDVKVVMTLTFVQFALFFLTFWWELARWLDSWLLDVLYNSDTHSSWNLAGIQNTQDDVIINLVMRLMFLVLPTFWLGAMTWAGVRVGVALNGALAG</sequence>
<evidence type="ECO:0000259" key="2">
    <source>
        <dbReference type="Pfam" id="PF07916"/>
    </source>
</evidence>
<feature type="domain" description="TraG N-terminal Proteobacteria" evidence="2">
    <location>
        <begin position="1"/>
        <end position="118"/>
    </location>
</feature>
<feature type="transmembrane region" description="Helical" evidence="1">
    <location>
        <begin position="32"/>
        <end position="51"/>
    </location>
</feature>
<dbReference type="KEGG" id="ecp:ECP_4574"/>
<evidence type="ECO:0000313" key="4">
    <source>
        <dbReference type="Proteomes" id="UP000009182"/>
    </source>
</evidence>
<protein>
    <submittedName>
        <fullName evidence="3">Putative membrane protein</fullName>
    </submittedName>
</protein>
<dbReference type="Pfam" id="PF07916">
    <property type="entry name" value="TraG_N"/>
    <property type="match status" value="1"/>
</dbReference>
<evidence type="ECO:0000256" key="1">
    <source>
        <dbReference type="SAM" id="Phobius"/>
    </source>
</evidence>
<evidence type="ECO:0000313" key="3">
    <source>
        <dbReference type="EMBL" id="ABG72510.1"/>
    </source>
</evidence>
<feature type="transmembrane region" description="Helical" evidence="1">
    <location>
        <begin position="84"/>
        <end position="106"/>
    </location>
</feature>
<reference evidence="3 4" key="1">
    <citation type="journal article" date="2006" name="Mol. Microbiol.">
        <title>Role of pathogenicity island-associated integrases in the genome plasticity of uropathogenic Escherichia coli strain 536.</title>
        <authorList>
            <person name="Hochhut B."/>
            <person name="Wilde C."/>
            <person name="Balling G."/>
            <person name="Middendorf B."/>
            <person name="Dobrindt U."/>
            <person name="Brzuszkiewicz E."/>
            <person name="Gottschalk G."/>
            <person name="Carniel E."/>
            <person name="Hacker J."/>
        </authorList>
    </citation>
    <scope>NUCLEOTIDE SEQUENCE [LARGE SCALE GENOMIC DNA]</scope>
    <source>
        <strain evidence="4">536 / UPEC</strain>
    </source>
</reference>
<keyword evidence="1" id="KW-0812">Transmembrane</keyword>
<proteinExistence type="predicted"/>
<accession>A0A454AB87</accession>
<gene>
    <name evidence="3" type="ordered locus">ECP_4574</name>
</gene>
<dbReference type="InterPro" id="IPR012931">
    <property type="entry name" value="TraG_N_Proteobacteria"/>
</dbReference>
<keyword evidence="1" id="KW-1133">Transmembrane helix</keyword>
<organism evidence="3 4">
    <name type="scientific">Escherichia coli O6:K15:H31 (strain 536 / UPEC)</name>
    <dbReference type="NCBI Taxonomy" id="362663"/>
    <lineage>
        <taxon>Bacteria</taxon>
        <taxon>Pseudomonadati</taxon>
        <taxon>Pseudomonadota</taxon>
        <taxon>Gammaproteobacteria</taxon>
        <taxon>Enterobacterales</taxon>
        <taxon>Enterobacteriaceae</taxon>
        <taxon>Escherichia</taxon>
    </lineage>
</organism>
<dbReference type="EMBL" id="CP000247">
    <property type="protein sequence ID" value="ABG72510.1"/>
    <property type="molecule type" value="Genomic_DNA"/>
</dbReference>
<keyword evidence="1" id="KW-0472">Membrane</keyword>
<name>A0A454AB87_ECOL5</name>
<dbReference type="Proteomes" id="UP000009182">
    <property type="component" value="Chromosome"/>
</dbReference>